<evidence type="ECO:0000259" key="9">
    <source>
        <dbReference type="PROSITE" id="PS50822"/>
    </source>
</evidence>
<dbReference type="SMART" id="SM00949">
    <property type="entry name" value="PAZ"/>
    <property type="match status" value="1"/>
</dbReference>
<evidence type="ECO:0000259" key="8">
    <source>
        <dbReference type="PROSITE" id="PS50821"/>
    </source>
</evidence>
<dbReference type="SUPFAM" id="SSF101690">
    <property type="entry name" value="PAZ domain"/>
    <property type="match status" value="1"/>
</dbReference>
<keyword evidence="6" id="KW-0687">Ribonucleoprotein</keyword>
<keyword evidence="11" id="KW-1185">Reference proteome</keyword>
<keyword evidence="2" id="KW-0678">Repressor</keyword>
<feature type="compositionally biased region" description="Low complexity" evidence="7">
    <location>
        <begin position="45"/>
        <end position="69"/>
    </location>
</feature>
<evidence type="ECO:0000313" key="11">
    <source>
        <dbReference type="Proteomes" id="UP000008311"/>
    </source>
</evidence>
<evidence type="ECO:0000256" key="5">
    <source>
        <dbReference type="ARBA" id="ARBA00023158"/>
    </source>
</evidence>
<dbReference type="SMR" id="B9SSM8"/>
<comment type="similarity">
    <text evidence="1">Belongs to the argonaute family. Ago subfamily.</text>
</comment>
<dbReference type="PROSITE" id="PS50822">
    <property type="entry name" value="PIWI"/>
    <property type="match status" value="1"/>
</dbReference>
<dbReference type="GO" id="GO:1990904">
    <property type="term" value="C:ribonucleoprotein complex"/>
    <property type="evidence" value="ECO:0007669"/>
    <property type="project" value="UniProtKB-KW"/>
</dbReference>
<dbReference type="AlphaFoldDB" id="B9SSM8"/>
<dbReference type="FunFam" id="2.170.260.10:FF:000008">
    <property type="entry name" value="Protein argonaute 7"/>
    <property type="match status" value="1"/>
</dbReference>
<dbReference type="GO" id="GO:0051607">
    <property type="term" value="P:defense response to virus"/>
    <property type="evidence" value="ECO:0007669"/>
    <property type="project" value="UniProtKB-ARBA"/>
</dbReference>
<keyword evidence="5" id="KW-0943">RNA-mediated gene silencing</keyword>
<dbReference type="OMA" id="SAFHRIN"/>
<dbReference type="Proteomes" id="UP000008311">
    <property type="component" value="Unassembled WGS sequence"/>
</dbReference>
<feature type="domain" description="PAZ" evidence="8">
    <location>
        <begin position="351"/>
        <end position="462"/>
    </location>
</feature>
<dbReference type="SMART" id="SM01163">
    <property type="entry name" value="DUF1785"/>
    <property type="match status" value="1"/>
</dbReference>
<dbReference type="InterPro" id="IPR045246">
    <property type="entry name" value="Piwi_ago-like"/>
</dbReference>
<dbReference type="FunCoup" id="B9SSM8">
    <property type="interactions" value="202"/>
</dbReference>
<dbReference type="GO" id="GO:0003723">
    <property type="term" value="F:RNA binding"/>
    <property type="evidence" value="ECO:0000318"/>
    <property type="project" value="GO_Central"/>
</dbReference>
<feature type="region of interest" description="Disordered" evidence="7">
    <location>
        <begin position="1"/>
        <end position="74"/>
    </location>
</feature>
<dbReference type="Pfam" id="PF02170">
    <property type="entry name" value="PAZ"/>
    <property type="match status" value="1"/>
</dbReference>
<dbReference type="Gene3D" id="3.40.50.2300">
    <property type="match status" value="1"/>
</dbReference>
<dbReference type="Pfam" id="PF16486">
    <property type="entry name" value="ArgoN"/>
    <property type="match status" value="1"/>
</dbReference>
<dbReference type="STRING" id="3988.B9SSM8"/>
<dbReference type="InterPro" id="IPR014811">
    <property type="entry name" value="ArgoL1"/>
</dbReference>
<evidence type="ECO:0000256" key="7">
    <source>
        <dbReference type="SAM" id="MobiDB-lite"/>
    </source>
</evidence>
<accession>B9SSM8</accession>
<dbReference type="GO" id="GO:0005634">
    <property type="term" value="C:nucleus"/>
    <property type="evidence" value="ECO:0000318"/>
    <property type="project" value="GO_Central"/>
</dbReference>
<feature type="region of interest" description="Disordered" evidence="7">
    <location>
        <begin position="88"/>
        <end position="119"/>
    </location>
</feature>
<dbReference type="EMBL" id="EQ974116">
    <property type="protein sequence ID" value="EEF33367.1"/>
    <property type="molecule type" value="Genomic_DNA"/>
</dbReference>
<dbReference type="InterPro" id="IPR036397">
    <property type="entry name" value="RNaseH_sf"/>
</dbReference>
<evidence type="ECO:0000256" key="4">
    <source>
        <dbReference type="ARBA" id="ARBA00022884"/>
    </source>
</evidence>
<keyword evidence="10" id="KW-0396">Initiation factor</keyword>
<dbReference type="GO" id="GO:0031047">
    <property type="term" value="P:regulatory ncRNA-mediated gene silencing"/>
    <property type="evidence" value="ECO:0000318"/>
    <property type="project" value="GO_Central"/>
</dbReference>
<dbReference type="SUPFAM" id="SSF53098">
    <property type="entry name" value="Ribonuclease H-like"/>
    <property type="match status" value="1"/>
</dbReference>
<name>B9SSM8_RICCO</name>
<gene>
    <name evidence="10" type="ORF">RCOM_1374140</name>
</gene>
<evidence type="ECO:0000256" key="3">
    <source>
        <dbReference type="ARBA" id="ARBA00022845"/>
    </source>
</evidence>
<dbReference type="OrthoDB" id="10252740at2759"/>
<dbReference type="InterPro" id="IPR012337">
    <property type="entry name" value="RNaseH-like_sf"/>
</dbReference>
<dbReference type="CDD" id="cd02846">
    <property type="entry name" value="PAZ_argonaute_like"/>
    <property type="match status" value="1"/>
</dbReference>
<dbReference type="GO" id="GO:0004521">
    <property type="term" value="F:RNA endonuclease activity"/>
    <property type="evidence" value="ECO:0000318"/>
    <property type="project" value="GO_Central"/>
</dbReference>
<feature type="compositionally biased region" description="Polar residues" evidence="7">
    <location>
        <begin position="128"/>
        <end position="145"/>
    </location>
</feature>
<feature type="domain" description="Piwi" evidence="9">
    <location>
        <begin position="639"/>
        <end position="934"/>
    </location>
</feature>
<dbReference type="Pfam" id="PF02171">
    <property type="entry name" value="Piwi"/>
    <property type="match status" value="1"/>
</dbReference>
<feature type="compositionally biased region" description="Gly residues" evidence="7">
    <location>
        <begin position="88"/>
        <end position="104"/>
    </location>
</feature>
<evidence type="ECO:0000256" key="6">
    <source>
        <dbReference type="ARBA" id="ARBA00023274"/>
    </source>
</evidence>
<keyword evidence="4" id="KW-0694">RNA-binding</keyword>
<dbReference type="InterPro" id="IPR003100">
    <property type="entry name" value="PAZ_dom"/>
</dbReference>
<evidence type="ECO:0000256" key="1">
    <source>
        <dbReference type="ARBA" id="ARBA00008201"/>
    </source>
</evidence>
<dbReference type="InterPro" id="IPR036085">
    <property type="entry name" value="PAZ_dom_sf"/>
</dbReference>
<feature type="compositionally biased region" description="Gly residues" evidence="7">
    <location>
        <begin position="1"/>
        <end position="20"/>
    </location>
</feature>
<protein>
    <submittedName>
        <fullName evidence="10">Eukaryotic translation initiation factor 2c, putative</fullName>
    </submittedName>
</protein>
<dbReference type="eggNOG" id="KOG1041">
    <property type="taxonomic scope" value="Eukaryota"/>
</dbReference>
<dbReference type="Pfam" id="PF08699">
    <property type="entry name" value="ArgoL1"/>
    <property type="match status" value="1"/>
</dbReference>
<reference evidence="11" key="1">
    <citation type="journal article" date="2010" name="Nat. Biotechnol.">
        <title>Draft genome sequence of the oilseed species Ricinus communis.</title>
        <authorList>
            <person name="Chan A.P."/>
            <person name="Crabtree J."/>
            <person name="Zhao Q."/>
            <person name="Lorenzi H."/>
            <person name="Orvis J."/>
            <person name="Puiu D."/>
            <person name="Melake-Berhan A."/>
            <person name="Jones K.M."/>
            <person name="Redman J."/>
            <person name="Chen G."/>
            <person name="Cahoon E.B."/>
            <person name="Gedil M."/>
            <person name="Stanke M."/>
            <person name="Haas B.J."/>
            <person name="Wortman J.R."/>
            <person name="Fraser-Liggett C.M."/>
            <person name="Ravel J."/>
            <person name="Rabinowicz P.D."/>
        </authorList>
    </citation>
    <scope>NUCLEOTIDE SEQUENCE [LARGE SCALE GENOMIC DNA]</scope>
    <source>
        <strain evidence="11">cv. Hale</strain>
    </source>
</reference>
<keyword evidence="10" id="KW-0648">Protein biosynthesis</keyword>
<evidence type="ECO:0000256" key="2">
    <source>
        <dbReference type="ARBA" id="ARBA00022491"/>
    </source>
</evidence>
<proteinExistence type="inferred from homology"/>
<evidence type="ECO:0000313" key="10">
    <source>
        <dbReference type="EMBL" id="EEF33367.1"/>
    </source>
</evidence>
<dbReference type="InterPro" id="IPR003165">
    <property type="entry name" value="Piwi"/>
</dbReference>
<dbReference type="InterPro" id="IPR032474">
    <property type="entry name" value="Argonaute_N"/>
</dbReference>
<dbReference type="SMART" id="SM00950">
    <property type="entry name" value="Piwi"/>
    <property type="match status" value="1"/>
</dbReference>
<dbReference type="Gene3D" id="2.170.260.10">
    <property type="entry name" value="paz domain"/>
    <property type="match status" value="1"/>
</dbReference>
<dbReference type="CDD" id="cd04657">
    <property type="entry name" value="Piwi_ago-like"/>
    <property type="match status" value="1"/>
</dbReference>
<dbReference type="Gene3D" id="3.30.420.10">
    <property type="entry name" value="Ribonuclease H-like superfamily/Ribonuclease H"/>
    <property type="match status" value="1"/>
</dbReference>
<dbReference type="InParanoid" id="B9SSM8"/>
<organism evidence="10 11">
    <name type="scientific">Ricinus communis</name>
    <name type="common">Castor bean</name>
    <dbReference type="NCBI Taxonomy" id="3988"/>
    <lineage>
        <taxon>Eukaryota</taxon>
        <taxon>Viridiplantae</taxon>
        <taxon>Streptophyta</taxon>
        <taxon>Embryophyta</taxon>
        <taxon>Tracheophyta</taxon>
        <taxon>Spermatophyta</taxon>
        <taxon>Magnoliopsida</taxon>
        <taxon>eudicotyledons</taxon>
        <taxon>Gunneridae</taxon>
        <taxon>Pentapetalae</taxon>
        <taxon>rosids</taxon>
        <taxon>fabids</taxon>
        <taxon>Malpighiales</taxon>
        <taxon>Euphorbiaceae</taxon>
        <taxon>Acalyphoideae</taxon>
        <taxon>Acalypheae</taxon>
        <taxon>Ricinus</taxon>
    </lineage>
</organism>
<dbReference type="PROSITE" id="PS50821">
    <property type="entry name" value="PAZ"/>
    <property type="match status" value="1"/>
</dbReference>
<dbReference type="GO" id="GO:0005737">
    <property type="term" value="C:cytoplasm"/>
    <property type="evidence" value="ECO:0000318"/>
    <property type="project" value="GO_Central"/>
</dbReference>
<feature type="region of interest" description="Disordered" evidence="7">
    <location>
        <begin position="126"/>
        <end position="145"/>
    </location>
</feature>
<dbReference type="PANTHER" id="PTHR22891">
    <property type="entry name" value="EUKARYOTIC TRANSLATION INITIATION FACTOR 2C"/>
    <property type="match status" value="1"/>
</dbReference>
<sequence>MESGGGGFMGGKAATGGGRAAAGRGRGRGMNNDNSGCTGGGRGGYQYRTHYHQQQHGQSGVSSQDNSSYGGRGGAGGYGCRGGDGAGRGGGGAGGRFSGSSGRGGRGRRGSSRGSASSQDIAAINPEHTVQQMQPLNLSRQDNSSGKNNIRTISLRVNHFLLSFDPESIIRHYDFSIKPDVPARNSLPMKVPKTILSMIRNKLFSDDPTRFPLSMTVYDGEKNIFSTVSLPTGKFKVELSKNEGIRIRSFMVELQLVNELKCDKLNDYLRGRVVSVPREVLQALDVVMKENPMRQMIYAGRIFHPIMPYPGDDLRRGITASRGIKHTLKPTSQGLALCLDYSVLPLLKQMPVIDFLKEHIRGFNLNNFRAFRREVERVLKELKVTVNHRTTGQKFKIAGLTHDDTQDISFEVDRISERKVWLVDYFKEKYNKNITHRNIPCLDLGKKNRTNYVPMEFCSIAKGQRFAMEDLDRNQSEKLRRISLASPKSREGMICDMIQSSDGPCGGDISQNFGIGTDLNMTKVTGRVLAPPELKLGNSGGRPTAVDRDKCHWNLFKKSVVHSKPIRLWGVLNFGSNDLEKFIPELISNSEKLGIHMDEPLFCLHHPMNLLHNVDNLQQLLESVNNECYKRNGGEYLQILVCVLPKEDPGYSNLKWICETKVGIVTQCCLSENAFRPKAQFLANLALKINAKLGGSNVELFKQPQCLQSKGHVMFIGADVNHPSSYNSTSPSIAAVVATMNWPAANQYGALICPQDHRAEKILKFGDMCLELVNAYARLNQVRPENIVVFRDGVSESQFDMVLNEELKDIKAAFESLEYFPTITLIVAQKRHTTRLFLDSDEDENVPPGTVVDTVITSPSGSDIYLCSHFGQIGTSKPAHYQVLQNEIEFTPNELQEFIYSICFTSAQCTKPVSLVPPVIYADRAAFRGRLYYNAMELHQPSAPSTSSSSLASFDEQPFRLHPNLENSMFYI</sequence>
<keyword evidence="3" id="KW-0810">Translation regulation</keyword>
<dbReference type="GO" id="GO:0003743">
    <property type="term" value="F:translation initiation factor activity"/>
    <property type="evidence" value="ECO:0007669"/>
    <property type="project" value="UniProtKB-KW"/>
</dbReference>
<dbReference type="GO" id="GO:0006417">
    <property type="term" value="P:regulation of translation"/>
    <property type="evidence" value="ECO:0007669"/>
    <property type="project" value="UniProtKB-KW"/>
</dbReference>